<feature type="non-terminal residue" evidence="3">
    <location>
        <position position="1"/>
    </location>
</feature>
<feature type="domain" description="Peptidase S8 pro-domain" evidence="2">
    <location>
        <begin position="2"/>
        <end position="52"/>
    </location>
</feature>
<dbReference type="Proteomes" id="UP000285301">
    <property type="component" value="Unassembled WGS sequence"/>
</dbReference>
<keyword evidence="4" id="KW-1185">Reference proteome</keyword>
<dbReference type="STRING" id="1965070.A0A3S3P002"/>
<evidence type="ECO:0000313" key="4">
    <source>
        <dbReference type="Proteomes" id="UP000285301"/>
    </source>
</evidence>
<keyword evidence="1" id="KW-0472">Membrane</keyword>
<dbReference type="SUPFAM" id="SSF54897">
    <property type="entry name" value="Protease propeptides/inhibitors"/>
    <property type="match status" value="1"/>
</dbReference>
<sequence>FQILKSPNEFHFVHRALPHARTKRSISRTRLLKSDPNVEFAVQQNGFKRVKRGFKQLKLGTEHLLLNKEPADPYFPFQWYLVSLAIHLPNQKRFFNINIFDYVFIPFLYHLRFTFALFINDYFKLFYDEYKKTK</sequence>
<keyword evidence="1" id="KW-1133">Transmembrane helix</keyword>
<dbReference type="AlphaFoldDB" id="A0A3S3P002"/>
<dbReference type="InterPro" id="IPR038466">
    <property type="entry name" value="S8_pro-domain_sf"/>
</dbReference>
<organism evidence="3 4">
    <name type="scientific">Dinothrombium tinctorium</name>
    <dbReference type="NCBI Taxonomy" id="1965070"/>
    <lineage>
        <taxon>Eukaryota</taxon>
        <taxon>Metazoa</taxon>
        <taxon>Ecdysozoa</taxon>
        <taxon>Arthropoda</taxon>
        <taxon>Chelicerata</taxon>
        <taxon>Arachnida</taxon>
        <taxon>Acari</taxon>
        <taxon>Acariformes</taxon>
        <taxon>Trombidiformes</taxon>
        <taxon>Prostigmata</taxon>
        <taxon>Anystina</taxon>
        <taxon>Parasitengona</taxon>
        <taxon>Trombidioidea</taxon>
        <taxon>Trombidiidae</taxon>
        <taxon>Dinothrombium</taxon>
    </lineage>
</organism>
<dbReference type="Gene3D" id="3.30.70.850">
    <property type="entry name" value="Peptidase S8, pro-domain"/>
    <property type="match status" value="1"/>
</dbReference>
<dbReference type="EMBL" id="NCKU01001303">
    <property type="protein sequence ID" value="RWS12476.1"/>
    <property type="molecule type" value="Genomic_DNA"/>
</dbReference>
<gene>
    <name evidence="3" type="ORF">B4U79_12170</name>
</gene>
<name>A0A3S3P002_9ACAR</name>
<evidence type="ECO:0000313" key="3">
    <source>
        <dbReference type="EMBL" id="RWS12476.1"/>
    </source>
</evidence>
<evidence type="ECO:0000256" key="1">
    <source>
        <dbReference type="SAM" id="Phobius"/>
    </source>
</evidence>
<protein>
    <submittedName>
        <fullName evidence="3">Neuroendocrine convertase 2-like protein</fullName>
    </submittedName>
</protein>
<dbReference type="Pfam" id="PF16470">
    <property type="entry name" value="S8_pro-domain"/>
    <property type="match status" value="1"/>
</dbReference>
<dbReference type="InterPro" id="IPR032815">
    <property type="entry name" value="S8_pro-domain"/>
</dbReference>
<accession>A0A3S3P002</accession>
<dbReference type="OrthoDB" id="300641at2759"/>
<comment type="caution">
    <text evidence="3">The sequence shown here is derived from an EMBL/GenBank/DDBJ whole genome shotgun (WGS) entry which is preliminary data.</text>
</comment>
<reference evidence="3 4" key="1">
    <citation type="journal article" date="2018" name="Gigascience">
        <title>Genomes of trombidid mites reveal novel predicted allergens and laterally-transferred genes associated with secondary metabolism.</title>
        <authorList>
            <person name="Dong X."/>
            <person name="Chaisiri K."/>
            <person name="Xia D."/>
            <person name="Armstrong S.D."/>
            <person name="Fang Y."/>
            <person name="Donnelly M.J."/>
            <person name="Kadowaki T."/>
            <person name="McGarry J.W."/>
            <person name="Darby A.C."/>
            <person name="Makepeace B.L."/>
        </authorList>
    </citation>
    <scope>NUCLEOTIDE SEQUENCE [LARGE SCALE GENOMIC DNA]</scope>
    <source>
        <strain evidence="3">UoL-WK</strain>
    </source>
</reference>
<proteinExistence type="predicted"/>
<feature type="transmembrane region" description="Helical" evidence="1">
    <location>
        <begin position="99"/>
        <end position="119"/>
    </location>
</feature>
<evidence type="ECO:0000259" key="2">
    <source>
        <dbReference type="Pfam" id="PF16470"/>
    </source>
</evidence>
<keyword evidence="1" id="KW-0812">Transmembrane</keyword>